<reference evidence="2" key="1">
    <citation type="submission" date="2018-11" db="EMBL/GenBank/DDBJ databases">
        <authorList>
            <consortium name="Pathogen Informatics"/>
        </authorList>
    </citation>
    <scope>NUCLEOTIDE SEQUENCE</scope>
</reference>
<feature type="compositionally biased region" description="Basic and acidic residues" evidence="1">
    <location>
        <begin position="186"/>
        <end position="201"/>
    </location>
</feature>
<feature type="compositionally biased region" description="Low complexity" evidence="1">
    <location>
        <begin position="206"/>
        <end position="226"/>
    </location>
</feature>
<sequence>MEVSTSNGLEICASHFACRQRKNSSSGPTCSVTLQPADHQTSGDNISDAPLIRMPDIDSRGDNTSGFSSSMDVVGDVYNVCRSDYFSSKKMATTISSISSATNNSSSNDSLTIGPNDDGIAEGFLIDGGILNGINNMGGVSTDRNSSVSTSNHNNNSSSSSCSSGDSRSDREKRRNRSRSTIINNERAHSDVHTTVERETDAESISHCSVTSNSGSSSGSNSTSICGSPDRQIDCPTCSVAKGFINHRTARKSNEVFIDATSPSSLPNQRPSDFREHYRLRYLFPDVHPWHRLGGWSKELRAKHSGLLETIRQEAIAASAASEYLTAPGRTVTSASIRDCSWNSKKPKKSPFLPSADGGGANASLTVEEGRIKANATSSETKADLVWTARPCSGQFRGPSSLTSVTKSVPTVVRQVKNSGFRRLSSLGTLLSGAGSTSESIHSVSAANTLLKNRQVPLKNDSASYLDNDLNTRTTTGMPGSVCGISATSFGTSADVSLPASGGNNISLEHGQHSPKKPSSLGKWIASLLTHAGEIFLMI</sequence>
<protein>
    <submittedName>
        <fullName evidence="2">Uncharacterized protein</fullName>
    </submittedName>
</protein>
<organism evidence="2 3">
    <name type="scientific">Protopolystoma xenopodis</name>
    <dbReference type="NCBI Taxonomy" id="117903"/>
    <lineage>
        <taxon>Eukaryota</taxon>
        <taxon>Metazoa</taxon>
        <taxon>Spiralia</taxon>
        <taxon>Lophotrochozoa</taxon>
        <taxon>Platyhelminthes</taxon>
        <taxon>Monogenea</taxon>
        <taxon>Polyopisthocotylea</taxon>
        <taxon>Polystomatidea</taxon>
        <taxon>Polystomatidae</taxon>
        <taxon>Protopolystoma</taxon>
    </lineage>
</organism>
<proteinExistence type="predicted"/>
<feature type="compositionally biased region" description="Polar residues" evidence="1">
    <location>
        <begin position="23"/>
        <end position="45"/>
    </location>
</feature>
<dbReference type="EMBL" id="CAAALY010259944">
    <property type="protein sequence ID" value="VEL39053.1"/>
    <property type="molecule type" value="Genomic_DNA"/>
</dbReference>
<feature type="compositionally biased region" description="Low complexity" evidence="1">
    <location>
        <begin position="142"/>
        <end position="166"/>
    </location>
</feature>
<dbReference type="AlphaFoldDB" id="A0A448XKT6"/>
<evidence type="ECO:0000313" key="3">
    <source>
        <dbReference type="Proteomes" id="UP000784294"/>
    </source>
</evidence>
<gene>
    <name evidence="2" type="ORF">PXEA_LOCUS32493</name>
</gene>
<feature type="region of interest" description="Disordered" evidence="1">
    <location>
        <begin position="142"/>
        <end position="226"/>
    </location>
</feature>
<evidence type="ECO:0000313" key="2">
    <source>
        <dbReference type="EMBL" id="VEL39053.1"/>
    </source>
</evidence>
<accession>A0A448XKT6</accession>
<feature type="region of interest" description="Disordered" evidence="1">
    <location>
        <begin position="21"/>
        <end position="50"/>
    </location>
</feature>
<dbReference type="Proteomes" id="UP000784294">
    <property type="component" value="Unassembled WGS sequence"/>
</dbReference>
<keyword evidence="3" id="KW-1185">Reference proteome</keyword>
<comment type="caution">
    <text evidence="2">The sequence shown here is derived from an EMBL/GenBank/DDBJ whole genome shotgun (WGS) entry which is preliminary data.</text>
</comment>
<evidence type="ECO:0000256" key="1">
    <source>
        <dbReference type="SAM" id="MobiDB-lite"/>
    </source>
</evidence>
<name>A0A448XKT6_9PLAT</name>